<accession>B6IYJ2</accession>
<feature type="compositionally biased region" description="Basic and acidic residues" evidence="1">
    <location>
        <begin position="142"/>
        <end position="152"/>
    </location>
</feature>
<gene>
    <name evidence="2" type="ordered locus">RC1_4025</name>
</gene>
<sequence>MQDSGQRPGKGVRIAGREDPPVLPVAHQVRTATDPVGDDDGAASVHGLVDDQPPGFVHRGQHEDIAEIEEGRQFGLVPEAEEMDMGEPGRAVLKGRALLTVPDVEQDRQTVRRQQGRQAPDCLQQVARPLAGLELGGEEDDGPVRRQPEPRPQHLPVRPRGRDPLSEELVVDGIGNRKDPVRSDAVLPVIVAVQAADGEKGRHRPGQQGEEEPFRRLPGRRAGTAEGGRLIPQQNLQAQHPRGSDGADVVGPAIAMDPEHVEPPPQEAPPEAVAPGAQHIHPVGAAEGRQEFVAVSLQQRHVPGDGASEAGIDTAPDGQVALEEDRQVDVRTGGDPPQQGGLILDRMRDDIGKTNRPPGAGPKRGNPLSGRHAASFLQDLSFRIQAVRP</sequence>
<evidence type="ECO:0000313" key="3">
    <source>
        <dbReference type="Proteomes" id="UP000001591"/>
    </source>
</evidence>
<evidence type="ECO:0000313" key="2">
    <source>
        <dbReference type="EMBL" id="ACJ01366.1"/>
    </source>
</evidence>
<feature type="region of interest" description="Disordered" evidence="1">
    <location>
        <begin position="1"/>
        <end position="60"/>
    </location>
</feature>
<proteinExistence type="predicted"/>
<reference evidence="2 3" key="1">
    <citation type="journal article" date="2010" name="BMC Genomics">
        <title>Metabolic flexibility revealed in the genome of the cyst-forming alpha-1 proteobacterium Rhodospirillum centenum.</title>
        <authorList>
            <person name="Lu Y.K."/>
            <person name="Marden J."/>
            <person name="Han M."/>
            <person name="Swingley W.D."/>
            <person name="Mastrian S.D."/>
            <person name="Chowdhury S.R."/>
            <person name="Hao J."/>
            <person name="Helmy T."/>
            <person name="Kim S."/>
            <person name="Kurdoglu A.A."/>
            <person name="Matthies H.J."/>
            <person name="Rollo D."/>
            <person name="Stothard P."/>
            <person name="Blankenship R.E."/>
            <person name="Bauer C.E."/>
            <person name="Touchman J.W."/>
        </authorList>
    </citation>
    <scope>NUCLEOTIDE SEQUENCE [LARGE SCALE GENOMIC DNA]</scope>
    <source>
        <strain evidence="3">ATCC 51521 / SW</strain>
    </source>
</reference>
<dbReference type="KEGG" id="rce:RC1_4025"/>
<dbReference type="STRING" id="414684.RC1_4025"/>
<name>B6IYJ2_RHOCS</name>
<evidence type="ECO:0000256" key="1">
    <source>
        <dbReference type="SAM" id="MobiDB-lite"/>
    </source>
</evidence>
<protein>
    <submittedName>
        <fullName evidence="2">Uncharacterized protein</fullName>
    </submittedName>
</protein>
<feature type="compositionally biased region" description="Low complexity" evidence="1">
    <location>
        <begin position="269"/>
        <end position="278"/>
    </location>
</feature>
<dbReference type="AlphaFoldDB" id="B6IYJ2"/>
<feature type="region of interest" description="Disordered" evidence="1">
    <location>
        <begin position="104"/>
        <end position="278"/>
    </location>
</feature>
<dbReference type="HOGENOM" id="CLU_709553_0_0_5"/>
<keyword evidence="3" id="KW-1185">Reference proteome</keyword>
<feature type="region of interest" description="Disordered" evidence="1">
    <location>
        <begin position="325"/>
        <end position="372"/>
    </location>
</feature>
<organism evidence="2 3">
    <name type="scientific">Rhodospirillum centenum (strain ATCC 51521 / SW)</name>
    <dbReference type="NCBI Taxonomy" id="414684"/>
    <lineage>
        <taxon>Bacteria</taxon>
        <taxon>Pseudomonadati</taxon>
        <taxon>Pseudomonadota</taxon>
        <taxon>Alphaproteobacteria</taxon>
        <taxon>Rhodospirillales</taxon>
        <taxon>Rhodospirillaceae</taxon>
        <taxon>Rhodospirillum</taxon>
    </lineage>
</organism>
<dbReference type="Proteomes" id="UP000001591">
    <property type="component" value="Chromosome"/>
</dbReference>
<dbReference type="EMBL" id="CP000613">
    <property type="protein sequence ID" value="ACJ01366.1"/>
    <property type="molecule type" value="Genomic_DNA"/>
</dbReference>